<organism evidence="1 2">
    <name type="scientific">Dibothriocephalus latus</name>
    <name type="common">Fish tapeworm</name>
    <name type="synonym">Diphyllobothrium latum</name>
    <dbReference type="NCBI Taxonomy" id="60516"/>
    <lineage>
        <taxon>Eukaryota</taxon>
        <taxon>Metazoa</taxon>
        <taxon>Spiralia</taxon>
        <taxon>Lophotrochozoa</taxon>
        <taxon>Platyhelminthes</taxon>
        <taxon>Cestoda</taxon>
        <taxon>Eucestoda</taxon>
        <taxon>Diphyllobothriidea</taxon>
        <taxon>Diphyllobothriidae</taxon>
        <taxon>Dibothriocephalus</taxon>
    </lineage>
</organism>
<protein>
    <submittedName>
        <fullName evidence="1">Uncharacterized protein</fullName>
    </submittedName>
</protein>
<name>A0A3P7NC47_DIBLA</name>
<accession>A0A3P7NC47</accession>
<sequence>MVTLAHGPRLYAAFSCVCVRVLPIMVESLRVSLATPSVSSFALSVTMPPLVAPRLAP</sequence>
<proteinExistence type="predicted"/>
<reference evidence="1 2" key="1">
    <citation type="submission" date="2018-11" db="EMBL/GenBank/DDBJ databases">
        <authorList>
            <consortium name="Pathogen Informatics"/>
        </authorList>
    </citation>
    <scope>NUCLEOTIDE SEQUENCE [LARGE SCALE GENOMIC DNA]</scope>
</reference>
<dbReference type="Proteomes" id="UP000281553">
    <property type="component" value="Unassembled WGS sequence"/>
</dbReference>
<dbReference type="EMBL" id="UYRU01081666">
    <property type="protein sequence ID" value="VDN32047.1"/>
    <property type="molecule type" value="Genomic_DNA"/>
</dbReference>
<gene>
    <name evidence="1" type="ORF">DILT_LOCUS15893</name>
</gene>
<keyword evidence="2" id="KW-1185">Reference proteome</keyword>
<evidence type="ECO:0000313" key="2">
    <source>
        <dbReference type="Proteomes" id="UP000281553"/>
    </source>
</evidence>
<evidence type="ECO:0000313" key="1">
    <source>
        <dbReference type="EMBL" id="VDN32047.1"/>
    </source>
</evidence>
<feature type="non-terminal residue" evidence="1">
    <location>
        <position position="57"/>
    </location>
</feature>
<dbReference type="AlphaFoldDB" id="A0A3P7NC47"/>